<name>A0A553PDP8_TIGCA</name>
<dbReference type="STRING" id="6832.A0A553PDP8"/>
<feature type="compositionally biased region" description="Polar residues" evidence="2">
    <location>
        <begin position="490"/>
        <end position="500"/>
    </location>
</feature>
<evidence type="ECO:0000313" key="3">
    <source>
        <dbReference type="EMBL" id="TRY75801.1"/>
    </source>
</evidence>
<evidence type="ECO:0000256" key="2">
    <source>
        <dbReference type="SAM" id="MobiDB-lite"/>
    </source>
</evidence>
<sequence length="500" mass="54324">MSAHRGRTADSSQMKGIFGFDDAASSARAQPVIEEKVQDILAATPFTDLSNVSAILVQDVTIVNADGETEGDILVEEGQIKQVGSDIEAPEGVHIIEAKGCLAFPGGFHWQSNGNMNVEIVGPPTQAGCTTVEYSLIVQRADEMTQAVQQWKNDMNDQGFGHDCTLRVILATWSDAMKEPMTNAAKQEGINCFVLDMNGLTCSEADTHLLTFLETCKELGVVASVKPGNTALNQNPLDVNHTEVQARCYQESAEAEATFRALKFAESGILNHLSPENRRLILAQVVMSGDCVEDLELISKFSDICSVAVQENKKPIGDGTTVGNFVGLWRLFDNGQSISSPKLAALTSTNMAKLKNLYPQKGAIQPGSDADFLLIDPSSTDLLVHVVSKGKLSVHESQALPPSFIGSILDTPTYPPRYYDVVQDLEKTREIERVGVTRVDEMDAVKASNPPSIMGTPERVVQHPRRPMSHNVASVREGRYSRPLSAHGIRNQQDSTFSLS</sequence>
<protein>
    <recommendedName>
        <fullName evidence="5">Amidohydrolase-related domain-containing protein</fullName>
    </recommendedName>
</protein>
<evidence type="ECO:0000256" key="1">
    <source>
        <dbReference type="ARBA" id="ARBA00008829"/>
    </source>
</evidence>
<dbReference type="InterPro" id="IPR050378">
    <property type="entry name" value="Metallo-dep_Hydrolases_sf"/>
</dbReference>
<comment type="caution">
    <text evidence="3">The sequence shown here is derived from an EMBL/GenBank/DDBJ whole genome shotgun (WGS) entry which is preliminary data.</text>
</comment>
<evidence type="ECO:0000313" key="4">
    <source>
        <dbReference type="Proteomes" id="UP000318571"/>
    </source>
</evidence>
<dbReference type="AlphaFoldDB" id="A0A553PDP8"/>
<proteinExistence type="inferred from homology"/>
<keyword evidence="4" id="KW-1185">Reference proteome</keyword>
<feature type="region of interest" description="Disordered" evidence="2">
    <location>
        <begin position="447"/>
        <end position="500"/>
    </location>
</feature>
<dbReference type="GO" id="GO:0016812">
    <property type="term" value="F:hydrolase activity, acting on carbon-nitrogen (but not peptide) bonds, in cyclic amides"/>
    <property type="evidence" value="ECO:0007669"/>
    <property type="project" value="TreeGrafter"/>
</dbReference>
<organism evidence="3 4">
    <name type="scientific">Tigriopus californicus</name>
    <name type="common">Marine copepod</name>
    <dbReference type="NCBI Taxonomy" id="6832"/>
    <lineage>
        <taxon>Eukaryota</taxon>
        <taxon>Metazoa</taxon>
        <taxon>Ecdysozoa</taxon>
        <taxon>Arthropoda</taxon>
        <taxon>Crustacea</taxon>
        <taxon>Multicrustacea</taxon>
        <taxon>Hexanauplia</taxon>
        <taxon>Copepoda</taxon>
        <taxon>Harpacticoida</taxon>
        <taxon>Harpacticidae</taxon>
        <taxon>Tigriopus</taxon>
    </lineage>
</organism>
<reference evidence="3 4" key="1">
    <citation type="journal article" date="2018" name="Nat. Ecol. Evol.">
        <title>Genomic signatures of mitonuclear coevolution across populations of Tigriopus californicus.</title>
        <authorList>
            <person name="Barreto F.S."/>
            <person name="Watson E.T."/>
            <person name="Lima T.G."/>
            <person name="Willett C.S."/>
            <person name="Edmands S."/>
            <person name="Li W."/>
            <person name="Burton R.S."/>
        </authorList>
    </citation>
    <scope>NUCLEOTIDE SEQUENCE [LARGE SCALE GENOMIC DNA]</scope>
    <source>
        <strain evidence="3 4">San Diego</strain>
    </source>
</reference>
<dbReference type="SUPFAM" id="SSF51338">
    <property type="entry name" value="Composite domain of metallo-dependent hydrolases"/>
    <property type="match status" value="1"/>
</dbReference>
<dbReference type="Gene3D" id="3.20.20.140">
    <property type="entry name" value="Metal-dependent hydrolases"/>
    <property type="match status" value="2"/>
</dbReference>
<dbReference type="SUPFAM" id="SSF51556">
    <property type="entry name" value="Metallo-dependent hydrolases"/>
    <property type="match status" value="1"/>
</dbReference>
<dbReference type="InterPro" id="IPR011059">
    <property type="entry name" value="Metal-dep_hydrolase_composite"/>
</dbReference>
<dbReference type="PANTHER" id="PTHR11647">
    <property type="entry name" value="HYDRANTOINASE/DIHYDROPYRIMIDINASE FAMILY MEMBER"/>
    <property type="match status" value="1"/>
</dbReference>
<dbReference type="GO" id="GO:0005829">
    <property type="term" value="C:cytosol"/>
    <property type="evidence" value="ECO:0007669"/>
    <property type="project" value="TreeGrafter"/>
</dbReference>
<dbReference type="InterPro" id="IPR032466">
    <property type="entry name" value="Metal_Hydrolase"/>
</dbReference>
<dbReference type="EMBL" id="VCGU01000005">
    <property type="protein sequence ID" value="TRY75801.1"/>
    <property type="molecule type" value="Genomic_DNA"/>
</dbReference>
<dbReference type="PANTHER" id="PTHR11647:SF1">
    <property type="entry name" value="COLLAPSIN RESPONSE MEDIATOR PROTEIN"/>
    <property type="match status" value="1"/>
</dbReference>
<dbReference type="Proteomes" id="UP000318571">
    <property type="component" value="Chromosome 2"/>
</dbReference>
<accession>A0A553PDP8</accession>
<gene>
    <name evidence="3" type="ORF">TCAL_01623</name>
</gene>
<dbReference type="OMA" id="HTHLQCP"/>
<dbReference type="Gene3D" id="2.30.40.10">
    <property type="entry name" value="Urease, subunit C, domain 1"/>
    <property type="match status" value="1"/>
</dbReference>
<comment type="similarity">
    <text evidence="1">Belongs to the metallo-dependent hydrolases superfamily. Hydantoinase/dihydropyrimidinase family.</text>
</comment>
<evidence type="ECO:0008006" key="5">
    <source>
        <dbReference type="Google" id="ProtNLM"/>
    </source>
</evidence>